<dbReference type="STRING" id="1926881.BTJ39_21295"/>
<reference evidence="1 2" key="1">
    <citation type="submission" date="2016-12" db="EMBL/GenBank/DDBJ databases">
        <title>Izhakiella australiana sp. nov. of genus Izhakiella isolated from Australian desert.</title>
        <authorList>
            <person name="Ji M."/>
        </authorList>
    </citation>
    <scope>NUCLEOTIDE SEQUENCE [LARGE SCALE GENOMIC DNA]</scope>
    <source>
        <strain evidence="1 2">D4N98</strain>
    </source>
</reference>
<dbReference type="OrthoDB" id="2004167at2"/>
<protein>
    <recommendedName>
        <fullName evidence="3">Lipase</fullName>
    </recommendedName>
</protein>
<dbReference type="Proteomes" id="UP000190667">
    <property type="component" value="Unassembled WGS sequence"/>
</dbReference>
<accession>A0A1S8YBJ2</accession>
<evidence type="ECO:0008006" key="3">
    <source>
        <dbReference type="Google" id="ProtNLM"/>
    </source>
</evidence>
<dbReference type="RefSeq" id="WP_078004738.1">
    <property type="nucleotide sequence ID" value="NZ_MRUL01000024.1"/>
</dbReference>
<keyword evidence="2" id="KW-1185">Reference proteome</keyword>
<dbReference type="Gene3D" id="3.40.50.1820">
    <property type="entry name" value="alpha/beta hydrolase"/>
    <property type="match status" value="1"/>
</dbReference>
<proteinExistence type="predicted"/>
<dbReference type="EMBL" id="MRUL01000024">
    <property type="protein sequence ID" value="OON36511.1"/>
    <property type="molecule type" value="Genomic_DNA"/>
</dbReference>
<dbReference type="PANTHER" id="PTHR32015:SF1">
    <property type="entry name" value="LIPASE"/>
    <property type="match status" value="1"/>
</dbReference>
<dbReference type="GO" id="GO:0016298">
    <property type="term" value="F:lipase activity"/>
    <property type="evidence" value="ECO:0007669"/>
    <property type="project" value="TreeGrafter"/>
</dbReference>
<dbReference type="InterPro" id="IPR029058">
    <property type="entry name" value="AB_hydrolase_fold"/>
</dbReference>
<dbReference type="Pfam" id="PF01674">
    <property type="entry name" value="Lipase_2"/>
    <property type="match status" value="1"/>
</dbReference>
<dbReference type="InterPro" id="IPR002918">
    <property type="entry name" value="Lipase_EstA/Esterase_EstB"/>
</dbReference>
<dbReference type="AlphaFoldDB" id="A0A1S8YBJ2"/>
<comment type="caution">
    <text evidence="1">The sequence shown here is derived from an EMBL/GenBank/DDBJ whole genome shotgun (WGS) entry which is preliminary data.</text>
</comment>
<dbReference type="SUPFAM" id="SSF53474">
    <property type="entry name" value="alpha/beta-Hydrolases"/>
    <property type="match status" value="1"/>
</dbReference>
<dbReference type="PANTHER" id="PTHR32015">
    <property type="entry name" value="FASTING INDUCED LIPASE"/>
    <property type="match status" value="1"/>
</dbReference>
<gene>
    <name evidence="1" type="ORF">BTJ39_21295</name>
</gene>
<sequence>MSDFSLKKPPVVLVHGRNTDSGVWGELKQFLINNGYSENMLFGWNYDTTQSTNEVLSAKFKEYVKGVLQQTGEKNVDIVAHSLGSLPSRWYIKFDGGKDIVRNWISLAGPNHGTALGYLCAIWDQGCKDMTPDSWVISHLNEDTETPAPTKYTTIWSPGDEQISPPTSTKLSGADNIEVSSMKHNDLLSSQEVFGHILSTLDSGN</sequence>
<dbReference type="GO" id="GO:0016042">
    <property type="term" value="P:lipid catabolic process"/>
    <property type="evidence" value="ECO:0007669"/>
    <property type="project" value="InterPro"/>
</dbReference>
<evidence type="ECO:0000313" key="2">
    <source>
        <dbReference type="Proteomes" id="UP000190667"/>
    </source>
</evidence>
<name>A0A1S8YBJ2_9GAMM</name>
<organism evidence="1 2">
    <name type="scientific">Izhakiella australiensis</name>
    <dbReference type="NCBI Taxonomy" id="1926881"/>
    <lineage>
        <taxon>Bacteria</taxon>
        <taxon>Pseudomonadati</taxon>
        <taxon>Pseudomonadota</taxon>
        <taxon>Gammaproteobacteria</taxon>
        <taxon>Enterobacterales</taxon>
        <taxon>Erwiniaceae</taxon>
        <taxon>Izhakiella</taxon>
    </lineage>
</organism>
<evidence type="ECO:0000313" key="1">
    <source>
        <dbReference type="EMBL" id="OON36511.1"/>
    </source>
</evidence>